<reference evidence="1" key="1">
    <citation type="journal article" date="2015" name="Genome Announc.">
        <title>Draft Genome Sequence of Tolypothrix boutellei Strain VB521301.</title>
        <authorList>
            <person name="Chandrababunaidu M.M."/>
            <person name="Singh D."/>
            <person name="Sen D."/>
            <person name="Bhan S."/>
            <person name="Das S."/>
            <person name="Gupta A."/>
            <person name="Adhikary S.P."/>
            <person name="Tripathy S."/>
        </authorList>
    </citation>
    <scope>NUCLEOTIDE SEQUENCE</scope>
    <source>
        <strain evidence="1">VB521301</strain>
    </source>
</reference>
<accession>A0A0C1R7G7</accession>
<evidence type="ECO:0000313" key="1">
    <source>
        <dbReference type="EMBL" id="KIE13524.1"/>
    </source>
</evidence>
<organism evidence="1">
    <name type="scientific">Tolypothrix bouteillei VB521301</name>
    <dbReference type="NCBI Taxonomy" id="1479485"/>
    <lineage>
        <taxon>Bacteria</taxon>
        <taxon>Bacillati</taxon>
        <taxon>Cyanobacteriota</taxon>
        <taxon>Cyanophyceae</taxon>
        <taxon>Nostocales</taxon>
        <taxon>Tolypothrichaceae</taxon>
        <taxon>Tolypothrix</taxon>
    </lineage>
</organism>
<gene>
    <name evidence="1" type="ORF">DA73_0203640</name>
</gene>
<name>A0A0C1R7G7_9CYAN</name>
<dbReference type="EMBL" id="JHEG02000014">
    <property type="protein sequence ID" value="KIE13524.1"/>
    <property type="molecule type" value="Genomic_DNA"/>
</dbReference>
<comment type="caution">
    <text evidence="1">The sequence shown here is derived from an EMBL/GenBank/DDBJ whole genome shotgun (WGS) entry which is preliminary data.</text>
</comment>
<dbReference type="AlphaFoldDB" id="A0A0C1R7G7"/>
<sequence>MDQCDAILQQGIFEEVFIDKRRTISENLLEWLETTDFGNFQRKQSAGLNIGFPIEAVRFELEGAFSEAKFKEWQRAVSEGRVRHFEDSELEQILRRSASDDIVNAWLKCKTPPGFGLIGSIDVNDEDIVFTARYVPNSETDTSPTVEIDGFFVSGATVERGFSNGTKIPFAGRSAILKRIGREQVTIVLSTTKGELRETLPQLPDLPPLATIIRLECLGDISGSRLLDGRTADGTVGLVSNPALSGTKWKINELGSGIVQIECLGDISGNRLLDGRTADGTVGLVSNPALSGTKWKISP</sequence>
<dbReference type="STRING" id="1479485.DA73_0203640"/>
<protein>
    <submittedName>
        <fullName evidence="1">Uncharacterized protein</fullName>
    </submittedName>
</protein>
<proteinExistence type="predicted"/>